<dbReference type="InterPro" id="IPR036875">
    <property type="entry name" value="Znf_CCHC_sf"/>
</dbReference>
<sequence>MDEISKFIWSKLKWKYSICDVEIIWDADTSTFLGSGYATLEITPTLISKGQPLFLELSHVLMWIDPEISRSGHNVAARPASPSSRLVCYRCLERGHLRADCLLKKAGLKRSHQGKPVAKNVSPLFPQPNIKSTAAAVPMTRESLHPDPTAIDATGGPSALSISSQSALISSAQSKYAPTSAAFSDSKIDITTADDLATSMECDEPFSFDGSPMDSSPASADDSTRIVVVNTSSLFKQEDVPQEVPQRNDDRNEELSRILDEPRVSIRSRTSSAALDKGVDLQDIVALGNWASSETFRAHHQRHHMATVNFASMVLDHADDEKDIFYDAE</sequence>
<dbReference type="GO" id="GO:0003676">
    <property type="term" value="F:nucleic acid binding"/>
    <property type="evidence" value="ECO:0007669"/>
    <property type="project" value="InterPro"/>
</dbReference>
<evidence type="ECO:0000313" key="4">
    <source>
        <dbReference type="Proteomes" id="UP000717996"/>
    </source>
</evidence>
<dbReference type="SUPFAM" id="SSF57756">
    <property type="entry name" value="Retrovirus zinc finger-like domains"/>
    <property type="match status" value="1"/>
</dbReference>
<dbReference type="PROSITE" id="PS50158">
    <property type="entry name" value="ZF_CCHC"/>
    <property type="match status" value="1"/>
</dbReference>
<gene>
    <name evidence="3" type="ORF">G6F51_008653</name>
</gene>
<accession>A0A9P6Y5V4</accession>
<dbReference type="AlphaFoldDB" id="A0A9P6Y5V4"/>
<protein>
    <recommendedName>
        <fullName evidence="2">CCHC-type domain-containing protein</fullName>
    </recommendedName>
</protein>
<feature type="domain" description="CCHC-type" evidence="2">
    <location>
        <begin position="88"/>
        <end position="101"/>
    </location>
</feature>
<keyword evidence="1" id="KW-0479">Metal-binding</keyword>
<evidence type="ECO:0000256" key="1">
    <source>
        <dbReference type="PROSITE-ProRule" id="PRU00047"/>
    </source>
</evidence>
<dbReference type="InterPro" id="IPR001878">
    <property type="entry name" value="Znf_CCHC"/>
</dbReference>
<dbReference type="EMBL" id="JAANIT010001454">
    <property type="protein sequence ID" value="KAG1540221.1"/>
    <property type="molecule type" value="Genomic_DNA"/>
</dbReference>
<dbReference type="GO" id="GO:0008270">
    <property type="term" value="F:zinc ion binding"/>
    <property type="evidence" value="ECO:0007669"/>
    <property type="project" value="UniProtKB-KW"/>
</dbReference>
<comment type="caution">
    <text evidence="3">The sequence shown here is derived from an EMBL/GenBank/DDBJ whole genome shotgun (WGS) entry which is preliminary data.</text>
</comment>
<keyword evidence="1" id="KW-0862">Zinc</keyword>
<evidence type="ECO:0000313" key="3">
    <source>
        <dbReference type="EMBL" id="KAG1540221.1"/>
    </source>
</evidence>
<dbReference type="Proteomes" id="UP000717996">
    <property type="component" value="Unassembled WGS sequence"/>
</dbReference>
<keyword evidence="1" id="KW-0863">Zinc-finger</keyword>
<organism evidence="3 4">
    <name type="scientific">Rhizopus oryzae</name>
    <name type="common">Mucormycosis agent</name>
    <name type="synonym">Rhizopus arrhizus var. delemar</name>
    <dbReference type="NCBI Taxonomy" id="64495"/>
    <lineage>
        <taxon>Eukaryota</taxon>
        <taxon>Fungi</taxon>
        <taxon>Fungi incertae sedis</taxon>
        <taxon>Mucoromycota</taxon>
        <taxon>Mucoromycotina</taxon>
        <taxon>Mucoromycetes</taxon>
        <taxon>Mucorales</taxon>
        <taxon>Mucorineae</taxon>
        <taxon>Rhizopodaceae</taxon>
        <taxon>Rhizopus</taxon>
    </lineage>
</organism>
<evidence type="ECO:0000259" key="2">
    <source>
        <dbReference type="PROSITE" id="PS50158"/>
    </source>
</evidence>
<proteinExistence type="predicted"/>
<reference evidence="3" key="1">
    <citation type="journal article" date="2020" name="Microb. Genom.">
        <title>Genetic diversity of clinical and environmental Mucorales isolates obtained from an investigation of mucormycosis cases among solid organ transplant recipients.</title>
        <authorList>
            <person name="Nguyen M.H."/>
            <person name="Kaul D."/>
            <person name="Muto C."/>
            <person name="Cheng S.J."/>
            <person name="Richter R.A."/>
            <person name="Bruno V.M."/>
            <person name="Liu G."/>
            <person name="Beyhan S."/>
            <person name="Sundermann A.J."/>
            <person name="Mounaud S."/>
            <person name="Pasculle A.W."/>
            <person name="Nierman W.C."/>
            <person name="Driscoll E."/>
            <person name="Cumbie R."/>
            <person name="Clancy C.J."/>
            <person name="Dupont C.L."/>
        </authorList>
    </citation>
    <scope>NUCLEOTIDE SEQUENCE</scope>
    <source>
        <strain evidence="3">GL16</strain>
    </source>
</reference>
<name>A0A9P6Y5V4_RHIOR</name>